<accession>A0A381ULJ8</accession>
<name>A0A381ULJ8_9ZZZZ</name>
<dbReference type="InterPro" id="IPR043738">
    <property type="entry name" value="DUF5683"/>
</dbReference>
<reference evidence="2" key="1">
    <citation type="submission" date="2018-05" db="EMBL/GenBank/DDBJ databases">
        <authorList>
            <person name="Lanie J.A."/>
            <person name="Ng W.-L."/>
            <person name="Kazmierczak K.M."/>
            <person name="Andrzejewski T.M."/>
            <person name="Davidsen T.M."/>
            <person name="Wayne K.J."/>
            <person name="Tettelin H."/>
            <person name="Glass J.I."/>
            <person name="Rusch D."/>
            <person name="Podicherti R."/>
            <person name="Tsui H.-C.T."/>
            <person name="Winkler M.E."/>
        </authorList>
    </citation>
    <scope>NUCLEOTIDE SEQUENCE</scope>
</reference>
<dbReference type="Pfam" id="PF18935">
    <property type="entry name" value="DUF5683"/>
    <property type="match status" value="1"/>
</dbReference>
<gene>
    <name evidence="2" type="ORF">METZ01_LOCUS81455</name>
</gene>
<dbReference type="EMBL" id="UINC01006612">
    <property type="protein sequence ID" value="SVA28601.1"/>
    <property type="molecule type" value="Genomic_DNA"/>
</dbReference>
<sequence length="139" mass="16125">MNCCRPILFILLIGLAYGQDSKKEQIKDPKKAFYFSLIPGMGQVYNGKLFKSAIVIGLEIAAYNACLNNLDIYNNYDDGNYPLRKHRYLEKRNKYAWWIGIIYVYAMIDAVVDAHLHTFDHLMDSSLEHENNKEIKNAE</sequence>
<evidence type="ECO:0000259" key="1">
    <source>
        <dbReference type="Pfam" id="PF18935"/>
    </source>
</evidence>
<proteinExistence type="predicted"/>
<dbReference type="AlphaFoldDB" id="A0A381ULJ8"/>
<evidence type="ECO:0000313" key="2">
    <source>
        <dbReference type="EMBL" id="SVA28601.1"/>
    </source>
</evidence>
<feature type="domain" description="DUF5683" evidence="1">
    <location>
        <begin position="26"/>
        <end position="78"/>
    </location>
</feature>
<protein>
    <recommendedName>
        <fullName evidence="1">DUF5683 domain-containing protein</fullName>
    </recommendedName>
</protein>
<organism evidence="2">
    <name type="scientific">marine metagenome</name>
    <dbReference type="NCBI Taxonomy" id="408172"/>
    <lineage>
        <taxon>unclassified sequences</taxon>
        <taxon>metagenomes</taxon>
        <taxon>ecological metagenomes</taxon>
    </lineage>
</organism>